<dbReference type="EMBL" id="WHOC01000129">
    <property type="protein sequence ID" value="NOU88667.1"/>
    <property type="molecule type" value="Genomic_DNA"/>
</dbReference>
<evidence type="ECO:0000313" key="3">
    <source>
        <dbReference type="EMBL" id="NOU88667.1"/>
    </source>
</evidence>
<sequence length="486" mass="53068">MVQRKRVLALSLAGSLSLSLLAGCGGNVTPSDSKGSSPSPAATTVVAKQEEPVAISFTTPLYNEPPNFQSDYYKELDKRANAKLTIKAIPVNAYKEQLNLALSSNELTDVVVNLELFDPVTIGAVRQGAFHDLTPYLGDLKKYPNLGGIPKQIWDNSKIDGKVFAIPRPRGLTDQSLHIRKDWLDKLSLKAPSTVEELRNVLKAFVEKDPDGNGKNDTYGLAVFGAALNSASAPLGSAFGANKPTFEGDKLLIPWMTKGYRDMLEYFRGLYADKIITQEYSVQKFGQDTEMFQSGKAGVVGSSINGAWDIWTNVKKTDPKAEILTLPPLKGPGGDGSFLPSGYLGGIMISSKVPKDKVEKILKYLDQSASKEFVDFEKYGIEGKHHTKENGVPKVNDEMFKKEIGSASLMVGLYDPYNKALTAKATPEFNEVQKKVSDQYAAKGVPNPIEGLISDTNAKRSADLFKDRNTVLTKVVVGQSTMEEWD</sequence>
<accession>A0ABX1Z5K5</accession>
<organism evidence="3 4">
    <name type="scientific">Paenibacillus germinis</name>
    <dbReference type="NCBI Taxonomy" id="2654979"/>
    <lineage>
        <taxon>Bacteria</taxon>
        <taxon>Bacillati</taxon>
        <taxon>Bacillota</taxon>
        <taxon>Bacilli</taxon>
        <taxon>Bacillales</taxon>
        <taxon>Paenibacillaceae</taxon>
        <taxon>Paenibacillus</taxon>
    </lineage>
</organism>
<feature type="signal peptide" evidence="2">
    <location>
        <begin position="1"/>
        <end position="22"/>
    </location>
</feature>
<dbReference type="PANTHER" id="PTHR43649">
    <property type="entry name" value="ARABINOSE-BINDING PROTEIN-RELATED"/>
    <property type="match status" value="1"/>
</dbReference>
<keyword evidence="4" id="KW-1185">Reference proteome</keyword>
<dbReference type="Proteomes" id="UP000658690">
    <property type="component" value="Unassembled WGS sequence"/>
</dbReference>
<keyword evidence="1 2" id="KW-0732">Signal</keyword>
<protein>
    <submittedName>
        <fullName evidence="3">Extracellular solute-binding protein</fullName>
    </submittedName>
</protein>
<dbReference type="PROSITE" id="PS51257">
    <property type="entry name" value="PROKAR_LIPOPROTEIN"/>
    <property type="match status" value="1"/>
</dbReference>
<evidence type="ECO:0000256" key="2">
    <source>
        <dbReference type="SAM" id="SignalP"/>
    </source>
</evidence>
<dbReference type="PANTHER" id="PTHR43649:SF33">
    <property type="entry name" value="POLYGALACTURONAN_RHAMNOGALACTURONAN-BINDING PROTEIN YTCQ"/>
    <property type="match status" value="1"/>
</dbReference>
<dbReference type="Gene3D" id="3.40.190.10">
    <property type="entry name" value="Periplasmic binding protein-like II"/>
    <property type="match status" value="2"/>
</dbReference>
<evidence type="ECO:0000256" key="1">
    <source>
        <dbReference type="ARBA" id="ARBA00022729"/>
    </source>
</evidence>
<dbReference type="SUPFAM" id="SSF53850">
    <property type="entry name" value="Periplasmic binding protein-like II"/>
    <property type="match status" value="1"/>
</dbReference>
<comment type="caution">
    <text evidence="3">The sequence shown here is derived from an EMBL/GenBank/DDBJ whole genome shotgun (WGS) entry which is preliminary data.</text>
</comment>
<dbReference type="InterPro" id="IPR050490">
    <property type="entry name" value="Bact_solute-bd_prot1"/>
</dbReference>
<feature type="non-terminal residue" evidence="3">
    <location>
        <position position="486"/>
    </location>
</feature>
<evidence type="ECO:0000313" key="4">
    <source>
        <dbReference type="Proteomes" id="UP000658690"/>
    </source>
</evidence>
<reference evidence="3 4" key="1">
    <citation type="submission" date="2019-10" db="EMBL/GenBank/DDBJ databases">
        <title>Description of Paenibacillus choica sp. nov.</title>
        <authorList>
            <person name="Carlier A."/>
            <person name="Qi S."/>
        </authorList>
    </citation>
    <scope>NUCLEOTIDE SEQUENCE [LARGE SCALE GENOMIC DNA]</scope>
    <source>
        <strain evidence="3 4">LMG 31460</strain>
    </source>
</reference>
<dbReference type="RefSeq" id="WP_171691660.1">
    <property type="nucleotide sequence ID" value="NZ_WHOC01000129.1"/>
</dbReference>
<feature type="chain" id="PRO_5046443294" evidence="2">
    <location>
        <begin position="23"/>
        <end position="486"/>
    </location>
</feature>
<gene>
    <name evidence="3" type="ORF">GC102_23370</name>
</gene>
<proteinExistence type="predicted"/>
<name>A0ABX1Z5K5_9BACL</name>